<feature type="domain" description="TAF6 C-terminal HEAT repeat" evidence="6">
    <location>
        <begin position="180"/>
        <end position="360"/>
    </location>
</feature>
<organism evidence="8 9">
    <name type="scientific">Toxocara canis</name>
    <name type="common">Canine roundworm</name>
    <dbReference type="NCBI Taxonomy" id="6265"/>
    <lineage>
        <taxon>Eukaryota</taxon>
        <taxon>Metazoa</taxon>
        <taxon>Ecdysozoa</taxon>
        <taxon>Nematoda</taxon>
        <taxon>Chromadorea</taxon>
        <taxon>Rhabditida</taxon>
        <taxon>Spirurina</taxon>
        <taxon>Ascaridomorpha</taxon>
        <taxon>Ascaridoidea</taxon>
        <taxon>Toxocaridae</taxon>
        <taxon>Toxocara</taxon>
    </lineage>
</organism>
<evidence type="ECO:0000256" key="1">
    <source>
        <dbReference type="ARBA" id="ARBA00004123"/>
    </source>
</evidence>
<proteinExistence type="inferred from homology"/>
<dbReference type="GO" id="GO:0005669">
    <property type="term" value="C:transcription factor TFIID complex"/>
    <property type="evidence" value="ECO:0007669"/>
    <property type="project" value="InterPro"/>
</dbReference>
<reference evidence="9" key="1">
    <citation type="submission" date="2016-06" db="UniProtKB">
        <authorList>
            <consortium name="WormBaseParasite"/>
        </authorList>
    </citation>
    <scope>IDENTIFICATION</scope>
</reference>
<keyword evidence="8" id="KW-1185">Reference proteome</keyword>
<dbReference type="SUPFAM" id="SSF48371">
    <property type="entry name" value="ARM repeat"/>
    <property type="match status" value="1"/>
</dbReference>
<dbReference type="InterPro" id="IPR037796">
    <property type="entry name" value="TAF6"/>
</dbReference>
<dbReference type="PANTHER" id="PTHR10221:SF9">
    <property type="entry name" value="TRANSCRIPTION INITIATION FACTOR TFIID SUBUNIT 6"/>
    <property type="match status" value="1"/>
</dbReference>
<sequence>MTMDDIDRALGMVGKEALLGHGSNRKCVVYKSVTGSAETLDHEVFVVEDPEIDMAAVINSRPPKPPSRLIIKGWRFNCVLLGGDIVLGDSEFFIISPLVFINVLEAYTPKALKKNIGRTVIEDNPDTAFLSSRRNLAACQILNCFRELVAQVPSGASVAYRLALRATRKAERINIKPSSSHQLSLEQQYFFKEVMEACVGLDDKRRVEALESLQIDTGLQSLLPNISKWLAQGVRANLIQQSLAMLIYIVRAHSALIHNRSLDINPVLHEMVPSLLSCMVSRQLCSRPDVDNHWTLRDFASKCLVQLVREHVVCDTQKRVQQALELCFIDPNSSANMRYGAFHALFDLSTSKERAAIYPHYLVILRSVHPNVTASMPQQQRIDAEKLYGLLSVSVLN</sequence>
<dbReference type="Pfam" id="PF07571">
    <property type="entry name" value="TAF6_C"/>
    <property type="match status" value="1"/>
</dbReference>
<dbReference type="CDD" id="cd08050">
    <property type="entry name" value="TAF6C"/>
    <property type="match status" value="1"/>
</dbReference>
<protein>
    <submittedName>
        <fullName evidence="9">TAF6_C domain-containing protein</fullName>
    </submittedName>
</protein>
<dbReference type="GO" id="GO:0046695">
    <property type="term" value="C:SLIK (SAGA-like) complex"/>
    <property type="evidence" value="ECO:0007669"/>
    <property type="project" value="InterPro"/>
</dbReference>
<keyword evidence="5" id="KW-0539">Nucleus</keyword>
<evidence type="ECO:0000313" key="7">
    <source>
        <dbReference type="EMBL" id="VDM37573.1"/>
    </source>
</evidence>
<dbReference type="GO" id="GO:0016251">
    <property type="term" value="F:RNA polymerase II general transcription initiation factor activity"/>
    <property type="evidence" value="ECO:0007669"/>
    <property type="project" value="InterPro"/>
</dbReference>
<dbReference type="GO" id="GO:0003713">
    <property type="term" value="F:transcription coactivator activity"/>
    <property type="evidence" value="ECO:0007669"/>
    <property type="project" value="TreeGrafter"/>
</dbReference>
<dbReference type="InterPro" id="IPR011442">
    <property type="entry name" value="TAF6_C"/>
</dbReference>
<gene>
    <name evidence="7" type="ORF">TCNE_LOCUS6268</name>
</gene>
<dbReference type="FunFam" id="1.25.40.770:FF:000001">
    <property type="entry name" value="Transcription initiation factor TFIID subunit 6"/>
    <property type="match status" value="1"/>
</dbReference>
<dbReference type="GO" id="GO:0051123">
    <property type="term" value="P:RNA polymerase II preinitiation complex assembly"/>
    <property type="evidence" value="ECO:0007669"/>
    <property type="project" value="TreeGrafter"/>
</dbReference>
<dbReference type="InterPro" id="IPR016024">
    <property type="entry name" value="ARM-type_fold"/>
</dbReference>
<dbReference type="Proteomes" id="UP000050794">
    <property type="component" value="Unassembled WGS sequence"/>
</dbReference>
<evidence type="ECO:0000256" key="5">
    <source>
        <dbReference type="ARBA" id="ARBA00023242"/>
    </source>
</evidence>
<reference evidence="7 8" key="2">
    <citation type="submission" date="2018-11" db="EMBL/GenBank/DDBJ databases">
        <authorList>
            <consortium name="Pathogen Informatics"/>
        </authorList>
    </citation>
    <scope>NUCLEOTIDE SEQUENCE [LARGE SCALE GENOMIC DNA]</scope>
</reference>
<evidence type="ECO:0000256" key="3">
    <source>
        <dbReference type="ARBA" id="ARBA00023015"/>
    </source>
</evidence>
<keyword evidence="4" id="KW-0804">Transcription</keyword>
<comment type="subcellular location">
    <subcellularLocation>
        <location evidence="1">Nucleus</location>
    </subcellularLocation>
</comment>
<dbReference type="AlphaFoldDB" id="A0A183UCP8"/>
<evidence type="ECO:0000256" key="4">
    <source>
        <dbReference type="ARBA" id="ARBA00023163"/>
    </source>
</evidence>
<name>A0A183UCP8_TOXCA</name>
<dbReference type="PANTHER" id="PTHR10221">
    <property type="entry name" value="TRANSCRIPTION INITIATION FACTOR TFIID SUBUNIT 6"/>
    <property type="match status" value="1"/>
</dbReference>
<evidence type="ECO:0000313" key="9">
    <source>
        <dbReference type="WBParaSite" id="TCNE_0000626801-mRNA-1"/>
    </source>
</evidence>
<evidence type="ECO:0000313" key="8">
    <source>
        <dbReference type="Proteomes" id="UP000050794"/>
    </source>
</evidence>
<comment type="similarity">
    <text evidence="2">Belongs to the TAF6 family.</text>
</comment>
<dbReference type="EMBL" id="UYWY01019464">
    <property type="protein sequence ID" value="VDM37573.1"/>
    <property type="molecule type" value="Genomic_DNA"/>
</dbReference>
<keyword evidence="3" id="KW-0805">Transcription regulation</keyword>
<dbReference type="InterPro" id="IPR046344">
    <property type="entry name" value="TAF6_C_sf"/>
</dbReference>
<evidence type="ECO:0000259" key="6">
    <source>
        <dbReference type="Pfam" id="PF07571"/>
    </source>
</evidence>
<dbReference type="GO" id="GO:0000124">
    <property type="term" value="C:SAGA complex"/>
    <property type="evidence" value="ECO:0007669"/>
    <property type="project" value="InterPro"/>
</dbReference>
<dbReference type="Gene3D" id="1.25.40.770">
    <property type="entry name" value="TAF6, C-terminal HEAT repeat domain"/>
    <property type="match status" value="1"/>
</dbReference>
<dbReference type="WBParaSite" id="TCNE_0000626801-mRNA-1">
    <property type="protein sequence ID" value="TCNE_0000626801-mRNA-1"/>
    <property type="gene ID" value="TCNE_0000626801"/>
</dbReference>
<accession>A0A183UCP8</accession>
<evidence type="ECO:0000256" key="2">
    <source>
        <dbReference type="ARBA" id="ARBA00007688"/>
    </source>
</evidence>